<keyword evidence="2" id="KW-1185">Reference proteome</keyword>
<dbReference type="Proteomes" id="UP000283895">
    <property type="component" value="Unassembled WGS sequence"/>
</dbReference>
<evidence type="ECO:0000313" key="2">
    <source>
        <dbReference type="Proteomes" id="UP000283895"/>
    </source>
</evidence>
<name>A0A423VBE3_9PEZI</name>
<reference evidence="1 2" key="1">
    <citation type="submission" date="2015-09" db="EMBL/GenBank/DDBJ databases">
        <title>Host preference determinants of Valsa canker pathogens revealed by comparative genomics.</title>
        <authorList>
            <person name="Yin Z."/>
            <person name="Huang L."/>
        </authorList>
    </citation>
    <scope>NUCLEOTIDE SEQUENCE [LARGE SCALE GENOMIC DNA]</scope>
    <source>
        <strain evidence="1 2">03-1</strain>
    </source>
</reference>
<protein>
    <submittedName>
        <fullName evidence="1">Uncharacterized protein</fullName>
    </submittedName>
</protein>
<comment type="caution">
    <text evidence="1">The sequence shown here is derived from an EMBL/GenBank/DDBJ whole genome shotgun (WGS) entry which is preliminary data.</text>
</comment>
<dbReference type="EMBL" id="LKEA01000082">
    <property type="protein sequence ID" value="ROV88224.1"/>
    <property type="molecule type" value="Genomic_DNA"/>
</dbReference>
<sequence length="51" mass="5663">MRKFPAIRTTAITMTSRRAFASASAVLPGRGRIYPQHDVPIVIIIKSHQNS</sequence>
<evidence type="ECO:0000313" key="1">
    <source>
        <dbReference type="EMBL" id="ROV88224.1"/>
    </source>
</evidence>
<organism evidence="1 2">
    <name type="scientific">Cytospora schulzeri</name>
    <dbReference type="NCBI Taxonomy" id="448051"/>
    <lineage>
        <taxon>Eukaryota</taxon>
        <taxon>Fungi</taxon>
        <taxon>Dikarya</taxon>
        <taxon>Ascomycota</taxon>
        <taxon>Pezizomycotina</taxon>
        <taxon>Sordariomycetes</taxon>
        <taxon>Sordariomycetidae</taxon>
        <taxon>Diaporthales</taxon>
        <taxon>Cytosporaceae</taxon>
        <taxon>Cytospora</taxon>
    </lineage>
</organism>
<dbReference type="AlphaFoldDB" id="A0A423VBE3"/>
<accession>A0A423VBE3</accession>
<proteinExistence type="predicted"/>
<gene>
    <name evidence="1" type="ORF">VMCG_10634</name>
</gene>